<dbReference type="GO" id="GO:0055085">
    <property type="term" value="P:transmembrane transport"/>
    <property type="evidence" value="ECO:0007669"/>
    <property type="project" value="InterPro"/>
</dbReference>
<dbReference type="EMBL" id="VBAM01000208">
    <property type="protein sequence ID" value="TMJ11818.1"/>
    <property type="molecule type" value="Genomic_DNA"/>
</dbReference>
<evidence type="ECO:0000256" key="2">
    <source>
        <dbReference type="ARBA" id="ARBA00006555"/>
    </source>
</evidence>
<dbReference type="NCBIfam" id="TIGR01352">
    <property type="entry name" value="tonB_Cterm"/>
    <property type="match status" value="1"/>
</dbReference>
<evidence type="ECO:0000256" key="3">
    <source>
        <dbReference type="ARBA" id="ARBA00022448"/>
    </source>
</evidence>
<evidence type="ECO:0000256" key="8">
    <source>
        <dbReference type="ARBA" id="ARBA00022989"/>
    </source>
</evidence>
<feature type="compositionally biased region" description="Gly residues" evidence="10">
    <location>
        <begin position="170"/>
        <end position="184"/>
    </location>
</feature>
<sequence>MSPIRNRWASPSQEGRSSWASRRPSRDQMSRVTWIRLTVAALAAVALAFGRGTWRGDPHRAVPLASPGGATTIEAIPGPTADLEGGETAPPMRVTISAPQTESPPRARPHAPPHRAAPKPSSAPVSRSGLAAQPPRAGPPQDASLSAGGPGGAGSETAQKGAERAAGPASGAGGGAGNETGGAGPSPAAGASGIPGAIAQPAMPPHIPRLVPPSVITQAGTEYPADAFRLTVRRQDLGTTFAFDGAEGTVGVRALVLADGTVAKVDVPDSSGSSVLDRAAAEAVRRWRFLPATRDDVPIDAYVTLRMRYVVR</sequence>
<feature type="domain" description="TonB C-terminal" evidence="11">
    <location>
        <begin position="222"/>
        <end position="312"/>
    </location>
</feature>
<name>A0A537LUX7_9BACT</name>
<dbReference type="InterPro" id="IPR051045">
    <property type="entry name" value="TonB-dependent_transducer"/>
</dbReference>
<dbReference type="PANTHER" id="PTHR33446">
    <property type="entry name" value="PROTEIN TONB-RELATED"/>
    <property type="match status" value="1"/>
</dbReference>
<keyword evidence="8" id="KW-1133">Transmembrane helix</keyword>
<keyword evidence="5" id="KW-0997">Cell inner membrane</keyword>
<feature type="region of interest" description="Disordered" evidence="10">
    <location>
        <begin position="53"/>
        <end position="211"/>
    </location>
</feature>
<comment type="subcellular location">
    <subcellularLocation>
        <location evidence="1">Cell inner membrane</location>
        <topology evidence="1">Single-pass membrane protein</topology>
        <orientation evidence="1">Periplasmic side</orientation>
    </subcellularLocation>
</comment>
<dbReference type="PANTHER" id="PTHR33446:SF2">
    <property type="entry name" value="PROTEIN TONB"/>
    <property type="match status" value="1"/>
</dbReference>
<feature type="compositionally biased region" description="Low complexity" evidence="10">
    <location>
        <begin position="185"/>
        <end position="199"/>
    </location>
</feature>
<evidence type="ECO:0000256" key="10">
    <source>
        <dbReference type="SAM" id="MobiDB-lite"/>
    </source>
</evidence>
<evidence type="ECO:0000256" key="6">
    <source>
        <dbReference type="ARBA" id="ARBA00022692"/>
    </source>
</evidence>
<feature type="compositionally biased region" description="Basic residues" evidence="10">
    <location>
        <begin position="107"/>
        <end position="117"/>
    </location>
</feature>
<dbReference type="PROSITE" id="PS52015">
    <property type="entry name" value="TONB_CTD"/>
    <property type="match status" value="1"/>
</dbReference>
<evidence type="ECO:0000256" key="9">
    <source>
        <dbReference type="ARBA" id="ARBA00023136"/>
    </source>
</evidence>
<keyword evidence="7" id="KW-0653">Protein transport</keyword>
<gene>
    <name evidence="12" type="ORF">E6H02_06545</name>
</gene>
<keyword evidence="3" id="KW-0813">Transport</keyword>
<evidence type="ECO:0000256" key="5">
    <source>
        <dbReference type="ARBA" id="ARBA00022519"/>
    </source>
</evidence>
<evidence type="ECO:0000259" key="11">
    <source>
        <dbReference type="PROSITE" id="PS52015"/>
    </source>
</evidence>
<reference evidence="12 13" key="1">
    <citation type="journal article" date="2019" name="Nat. Microbiol.">
        <title>Mediterranean grassland soil C-N compound turnover is dependent on rainfall and depth, and is mediated by genomically divergent microorganisms.</title>
        <authorList>
            <person name="Diamond S."/>
            <person name="Andeer P.F."/>
            <person name="Li Z."/>
            <person name="Crits-Christoph A."/>
            <person name="Burstein D."/>
            <person name="Anantharaman K."/>
            <person name="Lane K.R."/>
            <person name="Thomas B.C."/>
            <person name="Pan C."/>
            <person name="Northen T.R."/>
            <person name="Banfield J.F."/>
        </authorList>
    </citation>
    <scope>NUCLEOTIDE SEQUENCE [LARGE SCALE GENOMIC DNA]</scope>
    <source>
        <strain evidence="12">NP_5</strain>
    </source>
</reference>
<proteinExistence type="inferred from homology"/>
<dbReference type="Gene3D" id="3.30.1150.10">
    <property type="match status" value="1"/>
</dbReference>
<dbReference type="InterPro" id="IPR037682">
    <property type="entry name" value="TonB_C"/>
</dbReference>
<accession>A0A537LUX7</accession>
<dbReference type="SUPFAM" id="SSF74653">
    <property type="entry name" value="TolA/TonB C-terminal domain"/>
    <property type="match status" value="1"/>
</dbReference>
<dbReference type="AlphaFoldDB" id="A0A537LUX7"/>
<dbReference type="GO" id="GO:0031992">
    <property type="term" value="F:energy transducer activity"/>
    <property type="evidence" value="ECO:0007669"/>
    <property type="project" value="TreeGrafter"/>
</dbReference>
<dbReference type="Proteomes" id="UP000320393">
    <property type="component" value="Unassembled WGS sequence"/>
</dbReference>
<comment type="similarity">
    <text evidence="2">Belongs to the TonB family.</text>
</comment>
<dbReference type="GO" id="GO:0098797">
    <property type="term" value="C:plasma membrane protein complex"/>
    <property type="evidence" value="ECO:0007669"/>
    <property type="project" value="TreeGrafter"/>
</dbReference>
<keyword evidence="6" id="KW-0812">Transmembrane</keyword>
<evidence type="ECO:0000256" key="7">
    <source>
        <dbReference type="ARBA" id="ARBA00022927"/>
    </source>
</evidence>
<feature type="compositionally biased region" description="Polar residues" evidence="10">
    <location>
        <begin position="9"/>
        <end position="20"/>
    </location>
</feature>
<dbReference type="InterPro" id="IPR006260">
    <property type="entry name" value="TonB/TolA_C"/>
</dbReference>
<evidence type="ECO:0000256" key="1">
    <source>
        <dbReference type="ARBA" id="ARBA00004383"/>
    </source>
</evidence>
<organism evidence="12 13">
    <name type="scientific">Candidatus Segetimicrobium genomatis</name>
    <dbReference type="NCBI Taxonomy" id="2569760"/>
    <lineage>
        <taxon>Bacteria</taxon>
        <taxon>Bacillati</taxon>
        <taxon>Candidatus Sysuimicrobiota</taxon>
        <taxon>Candidatus Sysuimicrobiia</taxon>
        <taxon>Candidatus Sysuimicrobiales</taxon>
        <taxon>Candidatus Segetimicrobiaceae</taxon>
        <taxon>Candidatus Segetimicrobium</taxon>
    </lineage>
</organism>
<feature type="compositionally biased region" description="Pro residues" evidence="10">
    <location>
        <begin position="202"/>
        <end position="211"/>
    </location>
</feature>
<dbReference type="Pfam" id="PF03544">
    <property type="entry name" value="TonB_C"/>
    <property type="match status" value="1"/>
</dbReference>
<keyword evidence="9" id="KW-0472">Membrane</keyword>
<feature type="region of interest" description="Disordered" evidence="10">
    <location>
        <begin position="1"/>
        <end position="28"/>
    </location>
</feature>
<evidence type="ECO:0000313" key="12">
    <source>
        <dbReference type="EMBL" id="TMJ11818.1"/>
    </source>
</evidence>
<keyword evidence="4" id="KW-1003">Cell membrane</keyword>
<comment type="caution">
    <text evidence="12">The sequence shown here is derived from an EMBL/GenBank/DDBJ whole genome shotgun (WGS) entry which is preliminary data.</text>
</comment>
<protein>
    <submittedName>
        <fullName evidence="12">Energy transducer TonB</fullName>
    </submittedName>
</protein>
<evidence type="ECO:0000256" key="4">
    <source>
        <dbReference type="ARBA" id="ARBA00022475"/>
    </source>
</evidence>
<dbReference type="GO" id="GO:0015031">
    <property type="term" value="P:protein transport"/>
    <property type="evidence" value="ECO:0007669"/>
    <property type="project" value="UniProtKB-KW"/>
</dbReference>
<evidence type="ECO:0000313" key="13">
    <source>
        <dbReference type="Proteomes" id="UP000320393"/>
    </source>
</evidence>